<gene>
    <name evidence="2" type="ORF">EMO92_05760</name>
</gene>
<dbReference type="AlphaFoldDB" id="A0A5J5E8C2"/>
<feature type="transmembrane region" description="Helical" evidence="1">
    <location>
        <begin position="608"/>
        <end position="628"/>
    </location>
</feature>
<organism evidence="2 3">
    <name type="scientific">Bifidobacterium reuteri</name>
    <dbReference type="NCBI Taxonomy" id="983706"/>
    <lineage>
        <taxon>Bacteria</taxon>
        <taxon>Bacillati</taxon>
        <taxon>Actinomycetota</taxon>
        <taxon>Actinomycetes</taxon>
        <taxon>Bifidobacteriales</taxon>
        <taxon>Bifidobacteriaceae</taxon>
        <taxon>Bifidobacterium</taxon>
    </lineage>
</organism>
<keyword evidence="1" id="KW-1133">Transmembrane helix</keyword>
<evidence type="ECO:0000313" key="2">
    <source>
        <dbReference type="EMBL" id="KAA8825394.1"/>
    </source>
</evidence>
<comment type="caution">
    <text evidence="2">The sequence shown here is derived from an EMBL/GenBank/DDBJ whole genome shotgun (WGS) entry which is preliminary data.</text>
</comment>
<dbReference type="Proteomes" id="UP000326251">
    <property type="component" value="Unassembled WGS sequence"/>
</dbReference>
<proteinExistence type="predicted"/>
<feature type="transmembrane region" description="Helical" evidence="1">
    <location>
        <begin position="248"/>
        <end position="276"/>
    </location>
</feature>
<feature type="transmembrane region" description="Helical" evidence="1">
    <location>
        <begin position="173"/>
        <end position="196"/>
    </location>
</feature>
<feature type="transmembrane region" description="Helical" evidence="1">
    <location>
        <begin position="217"/>
        <end position="242"/>
    </location>
</feature>
<feature type="transmembrane region" description="Helical" evidence="1">
    <location>
        <begin position="565"/>
        <end position="587"/>
    </location>
</feature>
<feature type="transmembrane region" description="Helical" evidence="1">
    <location>
        <begin position="297"/>
        <end position="321"/>
    </location>
</feature>
<protein>
    <recommendedName>
        <fullName evidence="4">ABC transporter permease</fullName>
    </recommendedName>
</protein>
<dbReference type="RefSeq" id="WP_150335547.1">
    <property type="nucleotide sequence ID" value="NZ_RZUG01000008.1"/>
</dbReference>
<name>A0A5J5E8C2_9BIFI</name>
<dbReference type="EMBL" id="RZUG01000008">
    <property type="protein sequence ID" value="KAA8825394.1"/>
    <property type="molecule type" value="Genomic_DNA"/>
</dbReference>
<reference evidence="2 3" key="1">
    <citation type="journal article" date="2019" name="Syst. Appl. Microbiol.">
        <title>Characterization of Bifidobacterium species in feaces of the Egyptian fruit bat: Description of B. vespertilionis sp. nov. and B. rousetti sp. nov.</title>
        <authorList>
            <person name="Modesto M."/>
            <person name="Satti M."/>
            <person name="Watanabe K."/>
            <person name="Puglisi E."/>
            <person name="Morelli L."/>
            <person name="Huang C.-H."/>
            <person name="Liou J.-S."/>
            <person name="Miyashita M."/>
            <person name="Tamura T."/>
            <person name="Saito S."/>
            <person name="Mori K."/>
            <person name="Huang L."/>
            <person name="Sciavilla P."/>
            <person name="Sandri C."/>
            <person name="Spiezio C."/>
            <person name="Vitali F."/>
            <person name="Cavalieri D."/>
            <person name="Perpetuini G."/>
            <person name="Tofalo R."/>
            <person name="Bonetti A."/>
            <person name="Arita M."/>
            <person name="Mattarelli P."/>
        </authorList>
    </citation>
    <scope>NUCLEOTIDE SEQUENCE [LARGE SCALE GENOMIC DNA]</scope>
    <source>
        <strain evidence="2 3">RST19</strain>
    </source>
</reference>
<keyword evidence="1" id="KW-0472">Membrane</keyword>
<keyword evidence="1" id="KW-0812">Transmembrane</keyword>
<evidence type="ECO:0000256" key="1">
    <source>
        <dbReference type="SAM" id="Phobius"/>
    </source>
</evidence>
<feature type="transmembrane region" description="Helical" evidence="1">
    <location>
        <begin position="655"/>
        <end position="676"/>
    </location>
</feature>
<evidence type="ECO:0000313" key="3">
    <source>
        <dbReference type="Proteomes" id="UP000326251"/>
    </source>
</evidence>
<evidence type="ECO:0008006" key="4">
    <source>
        <dbReference type="Google" id="ProtNLM"/>
    </source>
</evidence>
<accession>A0A5J5E8C2</accession>
<sequence>MRSGSIRLALWIAAFVAVLGSFLILNALDLSAPLAVRATVQVSGSSPRVRSEETIDVISEVAQANRVNIVKNVADVQDPGGVRHVYVAVGNPAGGAASWINHGYPSFNTSMRTTVGRMGDLAGSDPRGTYYVFDGSATSAVDMQRELRDQGYSVLVKTSFLGSYAQWVIGRPVGVSLVVALLLCATLAGGFALMNAKGYAVQRLHGAGPLVLMGRDIKANAAVCLLGMCVVTTVVCGPVMAYNHGAQWSLFGMLSAVIFLAVCVVMAAAYGVGFAIASAEPLLSAVKGRLPRRLPSIMVYCVRVPAVFITIWAVTLLFTALGDLHNQQQAQEAWRDAGGVAQVHLNPNMSPEEQDEYSRKTGEWLERAENEGRMVLAHEDDLRFMASPADDGQTVSGTVLLVNGNYLRHQTVKDDDGHRLTASGDGVTVVIPYAADAATTKTYENAIGSWVQSRTSARGIAVPEIDYVRGDRGQQLFGYGSALPDTPALFDDALLVVADNDSGLLSADDYAAYASQGDALLESTRYALVSSRQAGLKGFIFAVNDAGQSAAAHYAQLRSDLIVHVYNVAMSVIVLIASAVAIAQIRVRERAQTIFARYIHGWSFTRTHLSLVMVESALMAAPCIWFAAQAVRAAGRTVVSYAQNDPSLLDGYQPLLAMLIAVTSFAVCMLSTAIYVRRNVQAHTREE</sequence>